<organism evidence="2 3">
    <name type="scientific">Dongia sedimenti</name>
    <dbReference type="NCBI Taxonomy" id="3064282"/>
    <lineage>
        <taxon>Bacteria</taxon>
        <taxon>Pseudomonadati</taxon>
        <taxon>Pseudomonadota</taxon>
        <taxon>Alphaproteobacteria</taxon>
        <taxon>Rhodospirillales</taxon>
        <taxon>Dongiaceae</taxon>
        <taxon>Dongia</taxon>
    </lineage>
</organism>
<evidence type="ECO:0000313" key="3">
    <source>
        <dbReference type="Proteomes" id="UP001230156"/>
    </source>
</evidence>
<keyword evidence="1" id="KW-0472">Membrane</keyword>
<sequence>MSPLLIAGIAFIPAAVAAFLAYRFRVRKIADMEIQMTPMRWVMLAASAALVLGLLGYDLVLDF</sequence>
<dbReference type="EMBL" id="JAUYVI010000008">
    <property type="protein sequence ID" value="MDQ7250968.1"/>
    <property type="molecule type" value="Genomic_DNA"/>
</dbReference>
<name>A0ABU0YTC7_9PROT</name>
<keyword evidence="3" id="KW-1185">Reference proteome</keyword>
<reference evidence="3" key="1">
    <citation type="submission" date="2023-08" db="EMBL/GenBank/DDBJ databases">
        <title>Rhodospirillaceae gen. nov., a novel taxon isolated from the Yangtze River Yuezi River estuary sludge.</title>
        <authorList>
            <person name="Ruan L."/>
        </authorList>
    </citation>
    <scope>NUCLEOTIDE SEQUENCE [LARGE SCALE GENOMIC DNA]</scope>
    <source>
        <strain evidence="3">R-7</strain>
    </source>
</reference>
<protein>
    <submittedName>
        <fullName evidence="2">Uncharacterized protein</fullName>
    </submittedName>
</protein>
<proteinExistence type="predicted"/>
<keyword evidence="1" id="KW-0812">Transmembrane</keyword>
<feature type="transmembrane region" description="Helical" evidence="1">
    <location>
        <begin position="41"/>
        <end position="61"/>
    </location>
</feature>
<evidence type="ECO:0000256" key="1">
    <source>
        <dbReference type="SAM" id="Phobius"/>
    </source>
</evidence>
<dbReference type="Proteomes" id="UP001230156">
    <property type="component" value="Unassembled WGS sequence"/>
</dbReference>
<accession>A0ABU0YTC7</accession>
<comment type="caution">
    <text evidence="2">The sequence shown here is derived from an EMBL/GenBank/DDBJ whole genome shotgun (WGS) entry which is preliminary data.</text>
</comment>
<gene>
    <name evidence="2" type="ORF">Q8A70_24995</name>
</gene>
<evidence type="ECO:0000313" key="2">
    <source>
        <dbReference type="EMBL" id="MDQ7250968.1"/>
    </source>
</evidence>
<keyword evidence="1" id="KW-1133">Transmembrane helix</keyword>
<dbReference type="RefSeq" id="WP_379960864.1">
    <property type="nucleotide sequence ID" value="NZ_JAUYVI010000008.1"/>
</dbReference>